<protein>
    <submittedName>
        <fullName evidence="1">Uncharacterized protein</fullName>
    </submittedName>
</protein>
<organism evidence="1 2">
    <name type="scientific">Lachnospira eligens</name>
    <dbReference type="NCBI Taxonomy" id="39485"/>
    <lineage>
        <taxon>Bacteria</taxon>
        <taxon>Bacillati</taxon>
        <taxon>Bacillota</taxon>
        <taxon>Clostridia</taxon>
        <taxon>Lachnospirales</taxon>
        <taxon>Lachnospiraceae</taxon>
        <taxon>Lachnospira</taxon>
    </lineage>
</organism>
<dbReference type="AlphaFoldDB" id="A0A413YU05"/>
<reference evidence="1 2" key="1">
    <citation type="submission" date="2018-08" db="EMBL/GenBank/DDBJ databases">
        <title>A genome reference for cultivated species of the human gut microbiota.</title>
        <authorList>
            <person name="Zou Y."/>
            <person name="Xue W."/>
            <person name="Luo G."/>
        </authorList>
    </citation>
    <scope>NUCLEOTIDE SEQUENCE [LARGE SCALE GENOMIC DNA]</scope>
    <source>
        <strain evidence="1 2">AM37-3BH</strain>
    </source>
</reference>
<dbReference type="Proteomes" id="UP000285844">
    <property type="component" value="Unassembled WGS sequence"/>
</dbReference>
<evidence type="ECO:0000313" key="1">
    <source>
        <dbReference type="EMBL" id="RHC12560.1"/>
    </source>
</evidence>
<gene>
    <name evidence="1" type="ORF">DW858_09330</name>
</gene>
<sequence>MNSLKINFDKEELEIDGIKITNPFIVKVPHDDGYQRAKVFNRENGWKAGEKLPCISITKT</sequence>
<name>A0A413YU05_9FIRM</name>
<evidence type="ECO:0000313" key="2">
    <source>
        <dbReference type="Proteomes" id="UP000285844"/>
    </source>
</evidence>
<accession>A0A413YU05</accession>
<proteinExistence type="predicted"/>
<dbReference type="RefSeq" id="WP_118362788.1">
    <property type="nucleotide sequence ID" value="NZ_QSHM01000010.1"/>
</dbReference>
<dbReference type="EMBL" id="QSHM01000010">
    <property type="protein sequence ID" value="RHC12560.1"/>
    <property type="molecule type" value="Genomic_DNA"/>
</dbReference>
<comment type="caution">
    <text evidence="1">The sequence shown here is derived from an EMBL/GenBank/DDBJ whole genome shotgun (WGS) entry which is preliminary data.</text>
</comment>